<name>A0ABR2U0H1_9ROSI</name>
<protein>
    <submittedName>
        <fullName evidence="2">Uncharacterized protein</fullName>
    </submittedName>
</protein>
<feature type="region of interest" description="Disordered" evidence="1">
    <location>
        <begin position="60"/>
        <end position="146"/>
    </location>
</feature>
<feature type="region of interest" description="Disordered" evidence="1">
    <location>
        <begin position="1"/>
        <end position="23"/>
    </location>
</feature>
<accession>A0ABR2U0H1</accession>
<organism evidence="2 3">
    <name type="scientific">Hibiscus sabdariffa</name>
    <name type="common">roselle</name>
    <dbReference type="NCBI Taxonomy" id="183260"/>
    <lineage>
        <taxon>Eukaryota</taxon>
        <taxon>Viridiplantae</taxon>
        <taxon>Streptophyta</taxon>
        <taxon>Embryophyta</taxon>
        <taxon>Tracheophyta</taxon>
        <taxon>Spermatophyta</taxon>
        <taxon>Magnoliopsida</taxon>
        <taxon>eudicotyledons</taxon>
        <taxon>Gunneridae</taxon>
        <taxon>Pentapetalae</taxon>
        <taxon>rosids</taxon>
        <taxon>malvids</taxon>
        <taxon>Malvales</taxon>
        <taxon>Malvaceae</taxon>
        <taxon>Malvoideae</taxon>
        <taxon>Hibiscus</taxon>
    </lineage>
</organism>
<reference evidence="2 3" key="1">
    <citation type="journal article" date="2024" name="G3 (Bethesda)">
        <title>Genome assembly of Hibiscus sabdariffa L. provides insights into metabolisms of medicinal natural products.</title>
        <authorList>
            <person name="Kim T."/>
        </authorList>
    </citation>
    <scope>NUCLEOTIDE SEQUENCE [LARGE SCALE GENOMIC DNA]</scope>
    <source>
        <strain evidence="2">TK-2024</strain>
        <tissue evidence="2">Old leaves</tissue>
    </source>
</reference>
<feature type="compositionally biased region" description="Polar residues" evidence="1">
    <location>
        <begin position="67"/>
        <end position="87"/>
    </location>
</feature>
<evidence type="ECO:0000313" key="2">
    <source>
        <dbReference type="EMBL" id="KAK9043216.1"/>
    </source>
</evidence>
<evidence type="ECO:0000313" key="3">
    <source>
        <dbReference type="Proteomes" id="UP001396334"/>
    </source>
</evidence>
<sequence>MTTKPWRTPYHSSWHRPQPTWPGPLDLQILNTRPVGRFPNDTKVAKGSTHEQCKAIATRSGKVLEPTNKQMGTTAAHTKTSAVTDTPATADIPSKADKDHIDPTDTREVGSRVETSQSEQIRSDKLEEIRPPPPFPQRLEKQKQDY</sequence>
<dbReference type="Proteomes" id="UP001396334">
    <property type="component" value="Unassembled WGS sequence"/>
</dbReference>
<evidence type="ECO:0000256" key="1">
    <source>
        <dbReference type="SAM" id="MobiDB-lite"/>
    </source>
</evidence>
<feature type="compositionally biased region" description="Basic and acidic residues" evidence="1">
    <location>
        <begin position="121"/>
        <end position="130"/>
    </location>
</feature>
<proteinExistence type="predicted"/>
<keyword evidence="3" id="KW-1185">Reference proteome</keyword>
<feature type="compositionally biased region" description="Basic and acidic residues" evidence="1">
    <location>
        <begin position="94"/>
        <end position="111"/>
    </location>
</feature>
<comment type="caution">
    <text evidence="2">The sequence shown here is derived from an EMBL/GenBank/DDBJ whole genome shotgun (WGS) entry which is preliminary data.</text>
</comment>
<gene>
    <name evidence="2" type="ORF">V6N11_071563</name>
</gene>
<dbReference type="EMBL" id="JBBPBN010000003">
    <property type="protein sequence ID" value="KAK9043216.1"/>
    <property type="molecule type" value="Genomic_DNA"/>
</dbReference>